<protein>
    <recommendedName>
        <fullName evidence="2">DUF2726 domain-containing protein</fullName>
    </recommendedName>
</protein>
<dbReference type="AlphaFoldDB" id="A0A217EEF7"/>
<evidence type="ECO:0000313" key="3">
    <source>
        <dbReference type="EMBL" id="SNQ28909.1"/>
    </source>
</evidence>
<evidence type="ECO:0000256" key="1">
    <source>
        <dbReference type="SAM" id="Phobius"/>
    </source>
</evidence>
<feature type="transmembrane region" description="Helical" evidence="1">
    <location>
        <begin position="12"/>
        <end position="30"/>
    </location>
</feature>
<reference evidence="4" key="1">
    <citation type="submission" date="2017-06" db="EMBL/GenBank/DDBJ databases">
        <authorList>
            <person name="Varghese N."/>
            <person name="Submissions S."/>
        </authorList>
    </citation>
    <scope>NUCLEOTIDE SEQUENCE [LARGE SCALE GENOMIC DNA]</scope>
    <source>
        <strain evidence="4">ANC 5114</strain>
    </source>
</reference>
<proteinExistence type="predicted"/>
<dbReference type="Pfam" id="PF10881">
    <property type="entry name" value="DUF2726"/>
    <property type="match status" value="1"/>
</dbReference>
<keyword evidence="1" id="KW-0812">Transmembrane</keyword>
<accession>A0A217EEF7</accession>
<evidence type="ECO:0000313" key="4">
    <source>
        <dbReference type="Proteomes" id="UP000243463"/>
    </source>
</evidence>
<gene>
    <name evidence="3" type="ORF">SAMN05444584_0840</name>
</gene>
<feature type="domain" description="DUF2726" evidence="2">
    <location>
        <begin position="39"/>
        <end position="124"/>
    </location>
</feature>
<evidence type="ECO:0000259" key="2">
    <source>
        <dbReference type="Pfam" id="PF10881"/>
    </source>
</evidence>
<dbReference type="Proteomes" id="UP000243463">
    <property type="component" value="Unassembled WGS sequence"/>
</dbReference>
<organism evidence="3 4">
    <name type="scientific">Acinetobacter apis</name>
    <dbReference type="NCBI Taxonomy" id="1229165"/>
    <lineage>
        <taxon>Bacteria</taxon>
        <taxon>Pseudomonadati</taxon>
        <taxon>Pseudomonadota</taxon>
        <taxon>Gammaproteobacteria</taxon>
        <taxon>Moraxellales</taxon>
        <taxon>Moraxellaceae</taxon>
        <taxon>Acinetobacter</taxon>
    </lineage>
</organism>
<keyword evidence="1" id="KW-1133">Transmembrane helix</keyword>
<keyword evidence="4" id="KW-1185">Reference proteome</keyword>
<sequence length="148" mass="17496">MLHDLLMQIPRYVYVIVAIVIFIILFRSFFARKQQYFARPVLTNFETKMFIRLKKACPQHHVLAQVAFSALITSRDYKLRNKFNRKVTDFVILDQQMDVLAIIELDDPSHLGKEAEDQQRDEMLLDAGYQVFRYTKIPTIAQLQRDLS</sequence>
<name>A0A217EEF7_9GAMM</name>
<keyword evidence="1" id="KW-0472">Membrane</keyword>
<dbReference type="InterPro" id="IPR024402">
    <property type="entry name" value="DUF2726"/>
</dbReference>
<dbReference type="EMBL" id="FZLN01000001">
    <property type="protein sequence ID" value="SNQ28909.1"/>
    <property type="molecule type" value="Genomic_DNA"/>
</dbReference>